<feature type="region of interest" description="Disordered" evidence="1">
    <location>
        <begin position="127"/>
        <end position="150"/>
    </location>
</feature>
<evidence type="ECO:0000259" key="2">
    <source>
        <dbReference type="Pfam" id="PF00582"/>
    </source>
</evidence>
<name>A0ABQ8H5U3_9ROSI</name>
<evidence type="ECO:0000256" key="1">
    <source>
        <dbReference type="SAM" id="MobiDB-lite"/>
    </source>
</evidence>
<evidence type="ECO:0000313" key="3">
    <source>
        <dbReference type="EMBL" id="KAH7549298.1"/>
    </source>
</evidence>
<gene>
    <name evidence="3" type="ORF">JRO89_XS13G0010900</name>
</gene>
<comment type="caution">
    <text evidence="3">The sequence shown here is derived from an EMBL/GenBank/DDBJ whole genome shotgun (WGS) entry which is preliminary data.</text>
</comment>
<dbReference type="PANTHER" id="PTHR47848:SF1">
    <property type="entry name" value="ADENINE NUCLEOTIDE ALPHA HYDROLASES-LIKE SUPERFAMILY PROTEIN"/>
    <property type="match status" value="1"/>
</dbReference>
<dbReference type="PANTHER" id="PTHR47848">
    <property type="entry name" value="ADENINE NUCLEOTIDE ALPHA HYDROLASES-LIKE SUPERFAMILY PROTEIN"/>
    <property type="match status" value="1"/>
</dbReference>
<dbReference type="InterPro" id="IPR014729">
    <property type="entry name" value="Rossmann-like_a/b/a_fold"/>
</dbReference>
<sequence>MDARKIVVVVEEVEAARTALLWALHNLLRYGDIITLLHVFPCIKSRSKKKIRLLRLKGFQLALSFKEICNSFFNTNVEIIVAEGDEEGTRIAAMVREIGASALVVGLHDHSFLHRVLAIKQPIAASNSAPPRTQTQTQSTAAVSTPDSSTNMDFSQIEIAPLHVPDISPPKIPYQICPNPSAIIWRSRKSKTRGVLEKQAQFKLKNT</sequence>
<dbReference type="Pfam" id="PF00582">
    <property type="entry name" value="Usp"/>
    <property type="match status" value="1"/>
</dbReference>
<dbReference type="InterPro" id="IPR006016">
    <property type="entry name" value="UspA"/>
</dbReference>
<proteinExistence type="predicted"/>
<reference evidence="3 4" key="1">
    <citation type="submission" date="2021-02" db="EMBL/GenBank/DDBJ databases">
        <title>Plant Genome Project.</title>
        <authorList>
            <person name="Zhang R.-G."/>
        </authorList>
    </citation>
    <scope>NUCLEOTIDE SEQUENCE [LARGE SCALE GENOMIC DNA]</scope>
    <source>
        <tissue evidence="3">Leaves</tissue>
    </source>
</reference>
<accession>A0ABQ8H5U3</accession>
<dbReference type="SUPFAM" id="SSF52402">
    <property type="entry name" value="Adenine nucleotide alpha hydrolases-like"/>
    <property type="match status" value="1"/>
</dbReference>
<evidence type="ECO:0000313" key="4">
    <source>
        <dbReference type="Proteomes" id="UP000827721"/>
    </source>
</evidence>
<keyword evidence="4" id="KW-1185">Reference proteome</keyword>
<dbReference type="Proteomes" id="UP000827721">
    <property type="component" value="Unassembled WGS sequence"/>
</dbReference>
<protein>
    <recommendedName>
        <fullName evidence="2">UspA domain-containing protein</fullName>
    </recommendedName>
</protein>
<organism evidence="3 4">
    <name type="scientific">Xanthoceras sorbifolium</name>
    <dbReference type="NCBI Taxonomy" id="99658"/>
    <lineage>
        <taxon>Eukaryota</taxon>
        <taxon>Viridiplantae</taxon>
        <taxon>Streptophyta</taxon>
        <taxon>Embryophyta</taxon>
        <taxon>Tracheophyta</taxon>
        <taxon>Spermatophyta</taxon>
        <taxon>Magnoliopsida</taxon>
        <taxon>eudicotyledons</taxon>
        <taxon>Gunneridae</taxon>
        <taxon>Pentapetalae</taxon>
        <taxon>rosids</taxon>
        <taxon>malvids</taxon>
        <taxon>Sapindales</taxon>
        <taxon>Sapindaceae</taxon>
        <taxon>Xanthoceroideae</taxon>
        <taxon>Xanthoceras</taxon>
    </lineage>
</organism>
<feature type="compositionally biased region" description="Low complexity" evidence="1">
    <location>
        <begin position="128"/>
        <end position="146"/>
    </location>
</feature>
<dbReference type="Gene3D" id="3.40.50.620">
    <property type="entry name" value="HUPs"/>
    <property type="match status" value="1"/>
</dbReference>
<feature type="domain" description="UspA" evidence="2">
    <location>
        <begin position="4"/>
        <end position="117"/>
    </location>
</feature>
<dbReference type="EMBL" id="JAFEMO010000013">
    <property type="protein sequence ID" value="KAH7549298.1"/>
    <property type="molecule type" value="Genomic_DNA"/>
</dbReference>